<name>A0A194XRA6_MOLSC</name>
<keyword evidence="1" id="KW-1133">Transmembrane helix</keyword>
<dbReference type="EMBL" id="KQ947406">
    <property type="protein sequence ID" value="KUJ22820.1"/>
    <property type="molecule type" value="Genomic_DNA"/>
</dbReference>
<keyword evidence="3" id="KW-1185">Reference proteome</keyword>
<accession>A0A194XRA6</accession>
<dbReference type="KEGG" id="psco:LY89DRAFT_311399"/>
<evidence type="ECO:0000256" key="1">
    <source>
        <dbReference type="SAM" id="Phobius"/>
    </source>
</evidence>
<evidence type="ECO:0000313" key="2">
    <source>
        <dbReference type="EMBL" id="KUJ22820.1"/>
    </source>
</evidence>
<proteinExistence type="predicted"/>
<feature type="transmembrane region" description="Helical" evidence="1">
    <location>
        <begin position="344"/>
        <end position="369"/>
    </location>
</feature>
<feature type="transmembrane region" description="Helical" evidence="1">
    <location>
        <begin position="261"/>
        <end position="278"/>
    </location>
</feature>
<reference evidence="2 3" key="1">
    <citation type="submission" date="2015-10" db="EMBL/GenBank/DDBJ databases">
        <title>Full genome of DAOMC 229536 Phialocephala scopiformis, a fungal endophyte of spruce producing the potent anti-insectan compound rugulosin.</title>
        <authorList>
            <consortium name="DOE Joint Genome Institute"/>
            <person name="Walker A.K."/>
            <person name="Frasz S.L."/>
            <person name="Seifert K.A."/>
            <person name="Miller J.D."/>
            <person name="Mondo S.J."/>
            <person name="Labutti K."/>
            <person name="Lipzen A."/>
            <person name="Dockter R."/>
            <person name="Kennedy M."/>
            <person name="Grigoriev I.V."/>
            <person name="Spatafora J.W."/>
        </authorList>
    </citation>
    <scope>NUCLEOTIDE SEQUENCE [LARGE SCALE GENOMIC DNA]</scope>
    <source>
        <strain evidence="2 3">CBS 120377</strain>
    </source>
</reference>
<dbReference type="RefSeq" id="XP_018077175.1">
    <property type="nucleotide sequence ID" value="XM_018206635.1"/>
</dbReference>
<dbReference type="PANTHER" id="PTHR35043:SF7">
    <property type="entry name" value="TRANSCRIPTION FACTOR DOMAIN-CONTAINING PROTEIN"/>
    <property type="match status" value="1"/>
</dbReference>
<dbReference type="AlphaFoldDB" id="A0A194XRA6"/>
<protein>
    <submittedName>
        <fullName evidence="2">Uncharacterized protein</fullName>
    </submittedName>
</protein>
<feature type="transmembrane region" description="Helical" evidence="1">
    <location>
        <begin position="381"/>
        <end position="403"/>
    </location>
</feature>
<sequence length="456" mass="51182">MNTTNSKFSTHVNFVPSPNSRGTLSILWSSLFTILACTWTVQHLNVPEQRNSCKPGWMGTLTWYTRKFLKSARWMIVTSIAPEVVIGMACYDLVTANITLRSLEKIALEDGVPWTLTHSYFANMGGFVIESGVEKPSAVSTYISMADVEVRSTSQAGPNLRNRREKRHEIRRQPLTNHLPSFVTGGVNEISYHNPYHLTGRQICQLRKEGILPRLPHISEAELTDRSKSDGFVKAIAFSQILWDIIQIIVRAARKLPISQLELAVIAFAVCAMIMYGLNWSKPKNIGAVTAVIQYEGPIPQGVLTLIQGWHSYLGYILIADDRGRRRHGSPIRNDSTQDDPHDYWNLLAILLGAPVFGGIHVAAWNFGFPTKIDLIIWRVTSLYSAACSPLLLFGGCLVQGVHNKDDRVLYTFLSTVMVLYIIARVALLVEIFRTLFFLPPLAYVSTWTKDIPHFG</sequence>
<evidence type="ECO:0000313" key="3">
    <source>
        <dbReference type="Proteomes" id="UP000070700"/>
    </source>
</evidence>
<dbReference type="GeneID" id="28816361"/>
<keyword evidence="1" id="KW-0472">Membrane</keyword>
<dbReference type="Proteomes" id="UP000070700">
    <property type="component" value="Unassembled WGS sequence"/>
</dbReference>
<keyword evidence="1" id="KW-0812">Transmembrane</keyword>
<dbReference type="InParanoid" id="A0A194XRA6"/>
<organism evidence="2 3">
    <name type="scientific">Mollisia scopiformis</name>
    <name type="common">Conifer needle endophyte fungus</name>
    <name type="synonym">Phialocephala scopiformis</name>
    <dbReference type="NCBI Taxonomy" id="149040"/>
    <lineage>
        <taxon>Eukaryota</taxon>
        <taxon>Fungi</taxon>
        <taxon>Dikarya</taxon>
        <taxon>Ascomycota</taxon>
        <taxon>Pezizomycotina</taxon>
        <taxon>Leotiomycetes</taxon>
        <taxon>Helotiales</taxon>
        <taxon>Mollisiaceae</taxon>
        <taxon>Mollisia</taxon>
    </lineage>
</organism>
<dbReference type="PANTHER" id="PTHR35043">
    <property type="entry name" value="TRANSCRIPTION FACTOR DOMAIN-CONTAINING PROTEIN"/>
    <property type="match status" value="1"/>
</dbReference>
<gene>
    <name evidence="2" type="ORF">LY89DRAFT_311399</name>
</gene>
<feature type="transmembrane region" description="Helical" evidence="1">
    <location>
        <begin position="409"/>
        <end position="430"/>
    </location>
</feature>
<dbReference type="OrthoDB" id="3061561at2759"/>